<evidence type="ECO:0000313" key="1">
    <source>
        <dbReference type="EMBL" id="KAJ9048586.1"/>
    </source>
</evidence>
<comment type="caution">
    <text evidence="1">The sequence shown here is derived from an EMBL/GenBank/DDBJ whole genome shotgun (WGS) entry which is preliminary data.</text>
</comment>
<evidence type="ECO:0000313" key="2">
    <source>
        <dbReference type="Proteomes" id="UP001165960"/>
    </source>
</evidence>
<protein>
    <submittedName>
        <fullName evidence="1">Uncharacterized protein</fullName>
    </submittedName>
</protein>
<gene>
    <name evidence="1" type="ORF">DSO57_1033611</name>
</gene>
<dbReference type="Proteomes" id="UP001165960">
    <property type="component" value="Unassembled WGS sequence"/>
</dbReference>
<organism evidence="1 2">
    <name type="scientific">Entomophthora muscae</name>
    <dbReference type="NCBI Taxonomy" id="34485"/>
    <lineage>
        <taxon>Eukaryota</taxon>
        <taxon>Fungi</taxon>
        <taxon>Fungi incertae sedis</taxon>
        <taxon>Zoopagomycota</taxon>
        <taxon>Entomophthoromycotina</taxon>
        <taxon>Entomophthoromycetes</taxon>
        <taxon>Entomophthorales</taxon>
        <taxon>Entomophthoraceae</taxon>
        <taxon>Entomophthora</taxon>
    </lineage>
</organism>
<proteinExistence type="predicted"/>
<accession>A0ACC2RER5</accession>
<keyword evidence="2" id="KW-1185">Reference proteome</keyword>
<name>A0ACC2RER5_9FUNG</name>
<sequence>MLDPYARYPRPTINVPTFKEKIDKWVANEGQNFLYLSAWVFLQVLMFMVGLIKYGYEENLSGARGILGITLPLARASAVAIHVDTGLILLPMCRNILSFLRTTYIAKVVPFDQNIEFHKMVGWTLLGFSLLHTFAHYVNFYMLAIKIPDGPGWMFYAFVTGPGWTGHVILVALVLIVVTALSWVRMRWFEVFWYTHHSIRRLFLGLLLPWCILPRQT</sequence>
<dbReference type="EMBL" id="QTSX02007367">
    <property type="protein sequence ID" value="KAJ9048586.1"/>
    <property type="molecule type" value="Genomic_DNA"/>
</dbReference>
<reference evidence="1" key="1">
    <citation type="submission" date="2022-04" db="EMBL/GenBank/DDBJ databases">
        <title>Genome of the entomopathogenic fungus Entomophthora muscae.</title>
        <authorList>
            <person name="Elya C."/>
            <person name="Lovett B.R."/>
            <person name="Lee E."/>
            <person name="Macias A.M."/>
            <person name="Hajek A.E."/>
            <person name="De Bivort B.L."/>
            <person name="Kasson M.T."/>
            <person name="De Fine Licht H.H."/>
            <person name="Stajich J.E."/>
        </authorList>
    </citation>
    <scope>NUCLEOTIDE SEQUENCE</scope>
    <source>
        <strain evidence="1">Berkeley</strain>
    </source>
</reference>